<feature type="domain" description="Sulfatase N-terminal" evidence="3">
    <location>
        <begin position="5"/>
        <end position="344"/>
    </location>
</feature>
<dbReference type="SUPFAM" id="SSF53649">
    <property type="entry name" value="Alkaline phosphatase-like"/>
    <property type="match status" value="1"/>
</dbReference>
<dbReference type="AlphaFoldDB" id="A0A561DYZ7"/>
<keyword evidence="2" id="KW-0378">Hydrolase</keyword>
<dbReference type="Gene3D" id="3.40.720.10">
    <property type="entry name" value="Alkaline Phosphatase, subunit A"/>
    <property type="match status" value="1"/>
</dbReference>
<proteinExistence type="predicted"/>
<dbReference type="EMBL" id="VIVN01000001">
    <property type="protein sequence ID" value="TWE08593.1"/>
    <property type="molecule type" value="Genomic_DNA"/>
</dbReference>
<protein>
    <submittedName>
        <fullName evidence="4">Arylsulfatase A-like enzyme</fullName>
    </submittedName>
</protein>
<dbReference type="GO" id="GO:0046872">
    <property type="term" value="F:metal ion binding"/>
    <property type="evidence" value="ECO:0007669"/>
    <property type="project" value="UniProtKB-KW"/>
</dbReference>
<sequence length="463" mass="54785">MEQRPNILMITVDQQRYDCIGFSKAYPVKTPNLDQFASEGIWFSNAYAHLPVCGPARQSFMNGRRPEAIGCLWNFNNGLKIPALEPSEYAWSRELIKLNYQTAYIGKWGVHPVHAPTQYGYEHYVDEREYELFQKERYPNVRFVNSYFGESNPIPVEDSKTHWTAKKATEMIQKLSKSGKPWHIRVNFSEPHLPCRPSKPFSEMYSLDDIPMWNNFYDSFENKPYIQKQQLYSWGVENYTWDNWAPIVARYYGIISQLDAAIGKILSTLDQFPASENTIVIYTSDHGDLCGAHRMMDKHYVLYEEVIKVPLIIKWKKRIPKNRICNEFVYNFLDLPPTILEWLKVDIPNFFQGRSLVKLLHGKRVKDWRNHLVSTYNGQQFGLYTQRMIRNHHWKYIWNTTDIDELYDLKEDPSELNNRIYDQSNSNIVKQLREALYWKLLHDQDGLVDNQWMKLQLLGGRKL</sequence>
<dbReference type="RefSeq" id="WP_186446335.1">
    <property type="nucleotide sequence ID" value="NZ_VIVN01000001.1"/>
</dbReference>
<keyword evidence="1" id="KW-0479">Metal-binding</keyword>
<reference evidence="4 5" key="1">
    <citation type="submission" date="2019-06" db="EMBL/GenBank/DDBJ databases">
        <title>Sorghum-associated microbial communities from plants grown in Nebraska, USA.</title>
        <authorList>
            <person name="Schachtman D."/>
        </authorList>
    </citation>
    <scope>NUCLEOTIDE SEQUENCE [LARGE SCALE GENOMIC DNA]</scope>
    <source>
        <strain evidence="4 5">2482</strain>
    </source>
</reference>
<organism evidence="4 5">
    <name type="scientific">Neobacillus bataviensis</name>
    <dbReference type="NCBI Taxonomy" id="220685"/>
    <lineage>
        <taxon>Bacteria</taxon>
        <taxon>Bacillati</taxon>
        <taxon>Bacillota</taxon>
        <taxon>Bacilli</taxon>
        <taxon>Bacillales</taxon>
        <taxon>Bacillaceae</taxon>
        <taxon>Neobacillus</taxon>
    </lineage>
</organism>
<dbReference type="InterPro" id="IPR017850">
    <property type="entry name" value="Alkaline_phosphatase_core_sf"/>
</dbReference>
<keyword evidence="5" id="KW-1185">Reference proteome</keyword>
<evidence type="ECO:0000256" key="1">
    <source>
        <dbReference type="ARBA" id="ARBA00022723"/>
    </source>
</evidence>
<name>A0A561DYZ7_9BACI</name>
<dbReference type="PANTHER" id="PTHR45953">
    <property type="entry name" value="IDURONATE 2-SULFATASE"/>
    <property type="match status" value="1"/>
</dbReference>
<dbReference type="CDD" id="cd16033">
    <property type="entry name" value="sulfatase_like"/>
    <property type="match status" value="1"/>
</dbReference>
<dbReference type="GO" id="GO:0005737">
    <property type="term" value="C:cytoplasm"/>
    <property type="evidence" value="ECO:0007669"/>
    <property type="project" value="TreeGrafter"/>
</dbReference>
<dbReference type="Pfam" id="PF00884">
    <property type="entry name" value="Sulfatase"/>
    <property type="match status" value="1"/>
</dbReference>
<evidence type="ECO:0000313" key="5">
    <source>
        <dbReference type="Proteomes" id="UP000319671"/>
    </source>
</evidence>
<evidence type="ECO:0000256" key="2">
    <source>
        <dbReference type="ARBA" id="ARBA00022801"/>
    </source>
</evidence>
<dbReference type="GO" id="GO:0008484">
    <property type="term" value="F:sulfuric ester hydrolase activity"/>
    <property type="evidence" value="ECO:0007669"/>
    <property type="project" value="TreeGrafter"/>
</dbReference>
<gene>
    <name evidence="4" type="ORF">FB550_101619</name>
</gene>
<dbReference type="PANTHER" id="PTHR45953:SF1">
    <property type="entry name" value="IDURONATE 2-SULFATASE"/>
    <property type="match status" value="1"/>
</dbReference>
<accession>A0A561DYZ7</accession>
<evidence type="ECO:0000259" key="3">
    <source>
        <dbReference type="Pfam" id="PF00884"/>
    </source>
</evidence>
<evidence type="ECO:0000313" key="4">
    <source>
        <dbReference type="EMBL" id="TWE08593.1"/>
    </source>
</evidence>
<dbReference type="Proteomes" id="UP000319671">
    <property type="component" value="Unassembled WGS sequence"/>
</dbReference>
<dbReference type="InterPro" id="IPR000917">
    <property type="entry name" value="Sulfatase_N"/>
</dbReference>
<comment type="caution">
    <text evidence="4">The sequence shown here is derived from an EMBL/GenBank/DDBJ whole genome shotgun (WGS) entry which is preliminary data.</text>
</comment>